<name>A0A926S8S9_9HYPH</name>
<evidence type="ECO:0000313" key="3">
    <source>
        <dbReference type="Proteomes" id="UP000598467"/>
    </source>
</evidence>
<sequence>MTTRTLKAIACAALMGAAFMTNAFAADAADGGYRKIRSNMDFRWTAEDQTVRVTFFTGCRSGHSGGKLTEYFSVSFDKAARRIEISGSFLFKPLKKTSKIGPADCMGSRTRTLEIKNVPEGTYEVTRDGRKPRVVELVGESVEYRVRLFRNKAKSIRLQPN</sequence>
<evidence type="ECO:0000256" key="1">
    <source>
        <dbReference type="SAM" id="SignalP"/>
    </source>
</evidence>
<dbReference type="AlphaFoldDB" id="A0A926S8S9"/>
<evidence type="ECO:0000313" key="2">
    <source>
        <dbReference type="EMBL" id="MBD1549262.1"/>
    </source>
</evidence>
<gene>
    <name evidence="2" type="ORF">HK439_23620</name>
</gene>
<comment type="caution">
    <text evidence="2">The sequence shown here is derived from an EMBL/GenBank/DDBJ whole genome shotgun (WGS) entry which is preliminary data.</text>
</comment>
<dbReference type="Proteomes" id="UP000598467">
    <property type="component" value="Unassembled WGS sequence"/>
</dbReference>
<dbReference type="EMBL" id="JABFCZ010000033">
    <property type="protein sequence ID" value="MBD1549262.1"/>
    <property type="molecule type" value="Genomic_DNA"/>
</dbReference>
<protein>
    <submittedName>
        <fullName evidence="2">Uncharacterized protein</fullName>
    </submittedName>
</protein>
<proteinExistence type="predicted"/>
<feature type="signal peptide" evidence="1">
    <location>
        <begin position="1"/>
        <end position="25"/>
    </location>
</feature>
<keyword evidence="1" id="KW-0732">Signal</keyword>
<dbReference type="RefSeq" id="WP_190293950.1">
    <property type="nucleotide sequence ID" value="NZ_JABFCZ010000033.1"/>
</dbReference>
<accession>A0A926S8S9</accession>
<organism evidence="2 3">
    <name type="scientific">Roseibium aggregatum</name>
    <dbReference type="NCBI Taxonomy" id="187304"/>
    <lineage>
        <taxon>Bacteria</taxon>
        <taxon>Pseudomonadati</taxon>
        <taxon>Pseudomonadota</taxon>
        <taxon>Alphaproteobacteria</taxon>
        <taxon>Hyphomicrobiales</taxon>
        <taxon>Stappiaceae</taxon>
        <taxon>Roseibium</taxon>
    </lineage>
</organism>
<feature type="chain" id="PRO_5038034150" evidence="1">
    <location>
        <begin position="26"/>
        <end position="161"/>
    </location>
</feature>
<reference evidence="2" key="1">
    <citation type="submission" date="2020-05" db="EMBL/GenBank/DDBJ databases">
        <title>Identification of trans-AT polyketide cluster in two marine bacteria, producers of a novel glutaramide-containing polyketide sesbanimide D and analogs.</title>
        <authorList>
            <person name="Kacar D."/>
            <person name="Rodriguez P."/>
            <person name="Canedo L."/>
            <person name="Gonzalez E."/>
            <person name="Galan B."/>
            <person name="De La Calle F."/>
            <person name="Garcia J.L."/>
        </authorList>
    </citation>
    <scope>NUCLEOTIDE SEQUENCE</scope>
    <source>
        <strain evidence="2">PHM038</strain>
    </source>
</reference>